<comment type="pathway">
    <text evidence="6">Cofactor biosynthesis; NAD(+) biosynthesis; iminoaspartate from L-aspartate (dehydrogenase route): step 1/1.</text>
</comment>
<dbReference type="InterPro" id="IPR011182">
    <property type="entry name" value="L-Asp_DH"/>
</dbReference>
<reference evidence="9 10" key="1">
    <citation type="submission" date="2018-01" db="EMBL/GenBank/DDBJ databases">
        <title>Species boundaries and ecological features among Paraburkholderia terrae DSMZ17804T, P. hospita DSMZ17164T and P. caribensis DSMZ13236T.</title>
        <authorList>
            <person name="Pratama A.A."/>
        </authorList>
    </citation>
    <scope>NUCLEOTIDE SEQUENCE [LARGE SCALE GENOMIC DNA]</scope>
    <source>
        <strain evidence="9 10">DSM 17804</strain>
    </source>
</reference>
<dbReference type="AlphaFoldDB" id="A0A2I8F4G3"/>
<dbReference type="NCBIfam" id="NF009829">
    <property type="entry name" value="PRK13303.1-4"/>
    <property type="match status" value="1"/>
</dbReference>
<evidence type="ECO:0000256" key="2">
    <source>
        <dbReference type="ARBA" id="ARBA00022642"/>
    </source>
</evidence>
<keyword evidence="3 6" id="KW-0521">NADP</keyword>
<comment type="catalytic activity">
    <reaction evidence="6">
        <text>L-aspartate + NAD(+) + H2O = oxaloacetate + NH4(+) + NADH + H(+)</text>
        <dbReference type="Rhea" id="RHEA:11788"/>
        <dbReference type="ChEBI" id="CHEBI:15377"/>
        <dbReference type="ChEBI" id="CHEBI:15378"/>
        <dbReference type="ChEBI" id="CHEBI:16452"/>
        <dbReference type="ChEBI" id="CHEBI:28938"/>
        <dbReference type="ChEBI" id="CHEBI:29991"/>
        <dbReference type="ChEBI" id="CHEBI:57540"/>
        <dbReference type="ChEBI" id="CHEBI:57945"/>
        <dbReference type="EC" id="1.4.1.21"/>
    </reaction>
</comment>
<dbReference type="EMBL" id="CP026114">
    <property type="protein sequence ID" value="AUT66756.1"/>
    <property type="molecule type" value="Genomic_DNA"/>
</dbReference>
<dbReference type="SUPFAM" id="SSF51735">
    <property type="entry name" value="NAD(P)-binding Rossmann-fold domains"/>
    <property type="match status" value="1"/>
</dbReference>
<dbReference type="InterPro" id="IPR002811">
    <property type="entry name" value="Asp_DH"/>
</dbReference>
<evidence type="ECO:0000256" key="6">
    <source>
        <dbReference type="HAMAP-Rule" id="MF_01265"/>
    </source>
</evidence>
<sequence length="268" mass="27715">MMNVGLIGCGAIGSLLYELVGRHVPGVTVKAVYERADFRDAARKTLGAQARIIDSVDELLDDDLDLIVECAGHEALGNLGPSVLAAGRDLLVASVGALADHSLETLLIDAATKGGGRLRIPSGALGGLDALGAARLAGLNQVRYESHKAPGAWRGTPAEEMVALDDVTQSTVVFEGTARDAARLFPKNANVTAAVALAGVGFDRTSVVLHADPHAAGNTHRIKAEGDFGQIDVSVTGKTLPSNPKTSMLAPYSLVRAIANLNQTLVVA</sequence>
<gene>
    <name evidence="6" type="primary">nadX</name>
    <name evidence="9" type="ORF">C2L65_45115</name>
</gene>
<feature type="domain" description="Aspartate/homoserine dehydrogenase NAD-binding" evidence="8">
    <location>
        <begin position="8"/>
        <end position="121"/>
    </location>
</feature>
<dbReference type="EC" id="1.4.1.21" evidence="6"/>
<dbReference type="HAMAP" id="MF_01265">
    <property type="entry name" value="NadX"/>
    <property type="match status" value="1"/>
</dbReference>
<evidence type="ECO:0000256" key="5">
    <source>
        <dbReference type="ARBA" id="ARBA00023027"/>
    </source>
</evidence>
<feature type="binding site" evidence="6">
    <location>
        <position position="190"/>
    </location>
    <ligand>
        <name>NAD(+)</name>
        <dbReference type="ChEBI" id="CHEBI:57540"/>
    </ligand>
</feature>
<dbReference type="PIRSF" id="PIRSF005227">
    <property type="entry name" value="Asp_dh_NAD_syn"/>
    <property type="match status" value="1"/>
</dbReference>
<dbReference type="GO" id="GO:0016639">
    <property type="term" value="F:oxidoreductase activity, acting on the CH-NH2 group of donors, NAD or NADP as acceptor"/>
    <property type="evidence" value="ECO:0007669"/>
    <property type="project" value="UniProtKB-UniRule"/>
</dbReference>
<dbReference type="Pfam" id="PF01958">
    <property type="entry name" value="Asp_DH_C"/>
    <property type="match status" value="1"/>
</dbReference>
<comment type="function">
    <text evidence="6">Specifically catalyzes the NAD or NADP-dependent dehydrogenation of L-aspartate to iminoaspartate.</text>
</comment>
<dbReference type="InterPro" id="IPR005106">
    <property type="entry name" value="Asp/hSer_DH_NAD-bd"/>
</dbReference>
<dbReference type="GO" id="GO:0033735">
    <property type="term" value="F:aspartate dehydrogenase [NAD(P)+] activity"/>
    <property type="evidence" value="ECO:0007669"/>
    <property type="project" value="UniProtKB-EC"/>
</dbReference>
<evidence type="ECO:0000313" key="9">
    <source>
        <dbReference type="EMBL" id="AUT66756.1"/>
    </source>
</evidence>
<protein>
    <recommendedName>
        <fullName evidence="6">L-aspartate dehydrogenase</fullName>
        <ecNumber evidence="6">1.4.1.21</ecNumber>
    </recommendedName>
</protein>
<evidence type="ECO:0000313" key="10">
    <source>
        <dbReference type="Proteomes" id="UP000243502"/>
    </source>
</evidence>
<feature type="domain" description="Aspartate dehydrogenase" evidence="7">
    <location>
        <begin position="168"/>
        <end position="255"/>
    </location>
</feature>
<dbReference type="Pfam" id="PF03447">
    <property type="entry name" value="NAD_binding_3"/>
    <property type="match status" value="1"/>
</dbReference>
<dbReference type="PANTHER" id="PTHR31873">
    <property type="entry name" value="L-ASPARTATE DEHYDROGENASE-RELATED"/>
    <property type="match status" value="1"/>
</dbReference>
<dbReference type="GO" id="GO:0009435">
    <property type="term" value="P:NAD+ biosynthetic process"/>
    <property type="evidence" value="ECO:0007669"/>
    <property type="project" value="UniProtKB-UniRule"/>
</dbReference>
<evidence type="ECO:0000259" key="8">
    <source>
        <dbReference type="Pfam" id="PF03447"/>
    </source>
</evidence>
<evidence type="ECO:0000256" key="3">
    <source>
        <dbReference type="ARBA" id="ARBA00022857"/>
    </source>
</evidence>
<dbReference type="InterPro" id="IPR020626">
    <property type="entry name" value="Asp_DH_prok"/>
</dbReference>
<evidence type="ECO:0000256" key="4">
    <source>
        <dbReference type="ARBA" id="ARBA00023002"/>
    </source>
</evidence>
<dbReference type="NCBIfam" id="NF009827">
    <property type="entry name" value="PRK13303.1-2"/>
    <property type="match status" value="1"/>
</dbReference>
<name>A0A2I8F4G3_9BURK</name>
<dbReference type="GO" id="GO:0050661">
    <property type="term" value="F:NADP binding"/>
    <property type="evidence" value="ECO:0007669"/>
    <property type="project" value="UniProtKB-UniRule"/>
</dbReference>
<dbReference type="PANTHER" id="PTHR31873:SF6">
    <property type="entry name" value="ASPARTATE DEHYDROGENASE DOMAIN-CONTAINING PROTEIN"/>
    <property type="match status" value="1"/>
</dbReference>
<evidence type="ECO:0000259" key="7">
    <source>
        <dbReference type="Pfam" id="PF01958"/>
    </source>
</evidence>
<feature type="active site" evidence="6">
    <location>
        <position position="220"/>
    </location>
</feature>
<accession>A0A2I8F4G3</accession>
<keyword evidence="4 6" id="KW-0560">Oxidoreductase</keyword>
<evidence type="ECO:0000256" key="1">
    <source>
        <dbReference type="ARBA" id="ARBA00008331"/>
    </source>
</evidence>
<dbReference type="KEGG" id="pter:C2L65_45115"/>
<dbReference type="NCBIfam" id="NF009828">
    <property type="entry name" value="PRK13303.1-3"/>
    <property type="match status" value="1"/>
</dbReference>
<keyword evidence="2 6" id="KW-0662">Pyridine nucleotide biosynthesis</keyword>
<dbReference type="SUPFAM" id="SSF55347">
    <property type="entry name" value="Glyceraldehyde-3-phosphate dehydrogenase-like, C-terminal domain"/>
    <property type="match status" value="1"/>
</dbReference>
<dbReference type="OrthoDB" id="7056904at2"/>
<dbReference type="UniPathway" id="UPA00253">
    <property type="reaction ID" value="UER00456"/>
</dbReference>
<dbReference type="Gene3D" id="3.30.360.10">
    <property type="entry name" value="Dihydrodipicolinate Reductase, domain 2"/>
    <property type="match status" value="1"/>
</dbReference>
<dbReference type="InterPro" id="IPR036291">
    <property type="entry name" value="NAD(P)-bd_dom_sf"/>
</dbReference>
<dbReference type="GO" id="GO:0051287">
    <property type="term" value="F:NAD binding"/>
    <property type="evidence" value="ECO:0007669"/>
    <property type="project" value="UniProtKB-UniRule"/>
</dbReference>
<dbReference type="Proteomes" id="UP000243502">
    <property type="component" value="Chromosome 4"/>
</dbReference>
<keyword evidence="5 6" id="KW-0520">NAD</keyword>
<proteinExistence type="inferred from homology"/>
<organism evidence="9 10">
    <name type="scientific">Paraburkholderia terrae</name>
    <dbReference type="NCBI Taxonomy" id="311230"/>
    <lineage>
        <taxon>Bacteria</taxon>
        <taxon>Pseudomonadati</taxon>
        <taxon>Pseudomonadota</taxon>
        <taxon>Betaproteobacteria</taxon>
        <taxon>Burkholderiales</taxon>
        <taxon>Burkholderiaceae</taxon>
        <taxon>Paraburkholderia</taxon>
    </lineage>
</organism>
<feature type="binding site" evidence="6">
    <location>
        <position position="124"/>
    </location>
    <ligand>
        <name>NAD(+)</name>
        <dbReference type="ChEBI" id="CHEBI:57540"/>
    </ligand>
</feature>
<dbReference type="RefSeq" id="WP_042309037.1">
    <property type="nucleotide sequence ID" value="NZ_CP026114.1"/>
</dbReference>
<comment type="similarity">
    <text evidence="1 6">Belongs to the L-aspartate dehydrogenase family.</text>
</comment>
<dbReference type="Gene3D" id="3.40.50.720">
    <property type="entry name" value="NAD(P)-binding Rossmann-like Domain"/>
    <property type="match status" value="1"/>
</dbReference>
<comment type="catalytic activity">
    <reaction evidence="6">
        <text>L-aspartate + NADP(+) + H2O = oxaloacetate + NH4(+) + NADPH + H(+)</text>
        <dbReference type="Rhea" id="RHEA:11784"/>
        <dbReference type="ChEBI" id="CHEBI:15377"/>
        <dbReference type="ChEBI" id="CHEBI:15378"/>
        <dbReference type="ChEBI" id="CHEBI:16452"/>
        <dbReference type="ChEBI" id="CHEBI:28938"/>
        <dbReference type="ChEBI" id="CHEBI:29991"/>
        <dbReference type="ChEBI" id="CHEBI:57783"/>
        <dbReference type="ChEBI" id="CHEBI:58349"/>
        <dbReference type="EC" id="1.4.1.21"/>
    </reaction>
</comment>
<comment type="miscellaneous">
    <text evidence="6">The iminoaspartate product is unstable in aqueous solution and can decompose to oxaloacetate and ammonia.</text>
</comment>